<evidence type="ECO:0000256" key="1">
    <source>
        <dbReference type="SAM" id="Coils"/>
    </source>
</evidence>
<reference evidence="3" key="2">
    <citation type="submission" date="2022-01" db="EMBL/GenBank/DDBJ databases">
        <authorList>
            <person name="Yamashiro T."/>
            <person name="Shiraishi A."/>
            <person name="Satake H."/>
            <person name="Nakayama K."/>
        </authorList>
    </citation>
    <scope>NUCLEOTIDE SEQUENCE</scope>
</reference>
<feature type="region of interest" description="Disordered" evidence="2">
    <location>
        <begin position="374"/>
        <end position="395"/>
    </location>
</feature>
<dbReference type="Proteomes" id="UP001151760">
    <property type="component" value="Unassembled WGS sequence"/>
</dbReference>
<name>A0ABQ4YTA5_9ASTR</name>
<reference evidence="3" key="1">
    <citation type="journal article" date="2022" name="Int. J. Mol. Sci.">
        <title>Draft Genome of Tanacetum Coccineum: Genomic Comparison of Closely Related Tanacetum-Family Plants.</title>
        <authorList>
            <person name="Yamashiro T."/>
            <person name="Shiraishi A."/>
            <person name="Nakayama K."/>
            <person name="Satake H."/>
        </authorList>
    </citation>
    <scope>NUCLEOTIDE SEQUENCE</scope>
</reference>
<feature type="coiled-coil region" evidence="1">
    <location>
        <begin position="259"/>
        <end position="300"/>
    </location>
</feature>
<feature type="compositionally biased region" description="Polar residues" evidence="2">
    <location>
        <begin position="374"/>
        <end position="390"/>
    </location>
</feature>
<evidence type="ECO:0000313" key="3">
    <source>
        <dbReference type="EMBL" id="GJS80985.1"/>
    </source>
</evidence>
<gene>
    <name evidence="3" type="ORF">Tco_0747526</name>
</gene>
<comment type="caution">
    <text evidence="3">The sequence shown here is derived from an EMBL/GenBank/DDBJ whole genome shotgun (WGS) entry which is preliminary data.</text>
</comment>
<proteinExistence type="predicted"/>
<dbReference type="EMBL" id="BQNB010010713">
    <property type="protein sequence ID" value="GJS80985.1"/>
    <property type="molecule type" value="Genomic_DNA"/>
</dbReference>
<organism evidence="3 4">
    <name type="scientific">Tanacetum coccineum</name>
    <dbReference type="NCBI Taxonomy" id="301880"/>
    <lineage>
        <taxon>Eukaryota</taxon>
        <taxon>Viridiplantae</taxon>
        <taxon>Streptophyta</taxon>
        <taxon>Embryophyta</taxon>
        <taxon>Tracheophyta</taxon>
        <taxon>Spermatophyta</taxon>
        <taxon>Magnoliopsida</taxon>
        <taxon>eudicotyledons</taxon>
        <taxon>Gunneridae</taxon>
        <taxon>Pentapetalae</taxon>
        <taxon>asterids</taxon>
        <taxon>campanulids</taxon>
        <taxon>Asterales</taxon>
        <taxon>Asteraceae</taxon>
        <taxon>Asteroideae</taxon>
        <taxon>Anthemideae</taxon>
        <taxon>Anthemidinae</taxon>
        <taxon>Tanacetum</taxon>
    </lineage>
</organism>
<sequence>MNMNQTHPWWWRGRGGVGDGDVVKWGQRRGGGSGGEWVVVMERSPPLQSYAPLVVQQAPTFQPDTGLAIPTFLPTDDPIASLIKAMIFLITVQNVQGRESQDYAGNVGNNQASGARDINVVGNTWANQPRLQATSNFKADHVDAYDSDCDDEATANAIFMANLSPVGSLNDAMVEPCYDSNIHYGVPHYDTYHDSDMLNFNIRELGFIENIVSNNESYDEHKGNSDVISYTDYMLTIGNDEDNYVPPPVQKNDKMLFVIKQMKSQVEKCNKVNQEAKSVNESLTNELERYKDRFRILEYAVKDGHSEQEAYLSRFLRYLNNSTRSLTIDECIKRRPTLSPREIGSWEQSDVKGAFKADKIRSSTKVKLLWSAKSKSNTKNDRISQPPSRSMKNKVKARHRKFKSSSNKTNNVSDCNANVRNVALSKNSDTICLSFNECLFSANHDAYVVQYLKKMQKRKVAKSAKLKVKREYKPTRRIFKTV</sequence>
<protein>
    <submittedName>
        <fullName evidence="3">Uncharacterized protein</fullName>
    </submittedName>
</protein>
<accession>A0ABQ4YTA5</accession>
<evidence type="ECO:0000256" key="2">
    <source>
        <dbReference type="SAM" id="MobiDB-lite"/>
    </source>
</evidence>
<keyword evidence="1" id="KW-0175">Coiled coil</keyword>
<evidence type="ECO:0000313" key="4">
    <source>
        <dbReference type="Proteomes" id="UP001151760"/>
    </source>
</evidence>
<keyword evidence="4" id="KW-1185">Reference proteome</keyword>